<comment type="caution">
    <text evidence="1">The sequence shown here is derived from an EMBL/GenBank/DDBJ whole genome shotgun (WGS) entry which is preliminary data.</text>
</comment>
<accession>A0ABQ3F7W7</accession>
<dbReference type="EMBL" id="BMYI01000001">
    <property type="protein sequence ID" value="GHC12472.1"/>
    <property type="molecule type" value="Genomic_DNA"/>
</dbReference>
<sequence>MVETVAGWLVAAGVEAGIATGIAQIGMSVLLSTVSRALAKRPSMGDQSRELEVTRSLPVYRTAYGEARIVGSWAPGWVVNDGILYACIILNSRRSDSVSAIEFDNRLVEFSGDMLDFSTGATAINDPFDGYVTAWLGLGDQTAPPDLIMSEWGDAGSTDAAKFWPTDAWAGRTVLWLRLKKGSAKSAGERWPQGRPQVHVTGKWSLVWNPADVAQDADDPATWEWSDNQGLCILDALRTNPIAKLPTSLIHMASINRQVEVADELVQRKGGLESDPRYRVGGVVVWNPQSELYQLLRPLEVAGGGGLVQIGGMIGYQPGEYLAPSADITDVLDEAPVSFTAISRGRDMPRAIRAIYPEPGAAWEDTTLTPIEVPGGGGWDGGDDRVEDLELSLVPYARQANRLAQIEARMRGQQKRIGGILFPRHLDLVAGANITMDLPRATDPRNGVYQITRIHPAHFLDAGDGVAFRLPFEASGIASSVYAWNPETDEQDYAVAVDIDASLTLAPPGDILTTSGADVVVETWGGYVARVLFEFAPSPSSGVMAYEWQWRVTGGDWTDGGMIDADVRNADDRVFAYLDYVSDTRTYEIRVRAMSEGRTSDWVTETAIVVTTGVPRYRADFEDALYEIDRTAVAQATAFGLTRASTATYVDALGVIQTAAADVARFDYLTGSRCLLVEPAATNTFQRSEALDNAYWSKSRASVSANTVAAPDGTTTADTLTDDATTGTHALFRAGVAWSAGQVYAMSVYAKAGTLSQIMMQFGGGGAVFPSPATWQAKFDLSSGTLISAGASLLDADLVALGSGWYRCWIIGQAAASATEAAGLAYLLSGGATPYTGTGSGSVHLWGAQLETDGVSSYIPTAGDTATRAADDPEMRGITTTMDLAVTYGDGTTATLADRAVSPGFWPTLSQHSIRRIVGTP</sequence>
<keyword evidence="2" id="KW-1185">Reference proteome</keyword>
<evidence type="ECO:0008006" key="3">
    <source>
        <dbReference type="Google" id="ProtNLM"/>
    </source>
</evidence>
<gene>
    <name evidence="1" type="ORF">GCM10007291_07130</name>
</gene>
<reference evidence="2" key="1">
    <citation type="journal article" date="2019" name="Int. J. Syst. Evol. Microbiol.">
        <title>The Global Catalogue of Microorganisms (GCM) 10K type strain sequencing project: providing services to taxonomists for standard genome sequencing and annotation.</title>
        <authorList>
            <consortium name="The Broad Institute Genomics Platform"/>
            <consortium name="The Broad Institute Genome Sequencing Center for Infectious Disease"/>
            <person name="Wu L."/>
            <person name="Ma J."/>
        </authorList>
    </citation>
    <scope>NUCLEOTIDE SEQUENCE [LARGE SCALE GENOMIC DNA]</scope>
    <source>
        <strain evidence="2">KCTC 23298</strain>
    </source>
</reference>
<name>A0ABQ3F7W7_9RHOB</name>
<organism evidence="1 2">
    <name type="scientific">Gemmobacter nanjingensis</name>
    <dbReference type="NCBI Taxonomy" id="488454"/>
    <lineage>
        <taxon>Bacteria</taxon>
        <taxon>Pseudomonadati</taxon>
        <taxon>Pseudomonadota</taxon>
        <taxon>Alphaproteobacteria</taxon>
        <taxon>Rhodobacterales</taxon>
        <taxon>Paracoccaceae</taxon>
        <taxon>Gemmobacter</taxon>
    </lineage>
</organism>
<evidence type="ECO:0000313" key="1">
    <source>
        <dbReference type="EMBL" id="GHC12472.1"/>
    </source>
</evidence>
<protein>
    <recommendedName>
        <fullName evidence="3">Phage tail protein</fullName>
    </recommendedName>
</protein>
<dbReference type="RefSeq" id="WP_189380180.1">
    <property type="nucleotide sequence ID" value="NZ_BMYI01000001.1"/>
</dbReference>
<dbReference type="Proteomes" id="UP000658305">
    <property type="component" value="Unassembled WGS sequence"/>
</dbReference>
<evidence type="ECO:0000313" key="2">
    <source>
        <dbReference type="Proteomes" id="UP000658305"/>
    </source>
</evidence>
<proteinExistence type="predicted"/>